<sequence>MTTSVRIGLAVLVCNLLGACVASSGGEGEDCVSHYDAVATAATWGGLKEAMVASTTWGRVVSVRTQARGDDVGAGDEDAVRVVDLLDRKGRRLVQVDVWRSDTGAWEAGAWSQCID</sequence>
<organism evidence="1">
    <name type="scientific">metagenome</name>
    <dbReference type="NCBI Taxonomy" id="256318"/>
    <lineage>
        <taxon>unclassified sequences</taxon>
        <taxon>metagenomes</taxon>
    </lineage>
</organism>
<protein>
    <recommendedName>
        <fullName evidence="2">Lipoprotein</fullName>
    </recommendedName>
</protein>
<gene>
    <name evidence="1" type="ORF">NOCA2230136</name>
</gene>
<proteinExistence type="predicted"/>
<dbReference type="EMBL" id="CZKA01000016">
    <property type="protein sequence ID" value="CUR55216.1"/>
    <property type="molecule type" value="Genomic_DNA"/>
</dbReference>
<evidence type="ECO:0008006" key="2">
    <source>
        <dbReference type="Google" id="ProtNLM"/>
    </source>
</evidence>
<dbReference type="PROSITE" id="PS51257">
    <property type="entry name" value="PROKAR_LIPOPROTEIN"/>
    <property type="match status" value="1"/>
</dbReference>
<accession>A0A2P2BZQ1</accession>
<reference evidence="1" key="1">
    <citation type="submission" date="2015-08" db="EMBL/GenBank/DDBJ databases">
        <authorList>
            <person name="Babu N.S."/>
            <person name="Beckwith C.J."/>
            <person name="Beseler K.G."/>
            <person name="Brison A."/>
            <person name="Carone J.V."/>
            <person name="Caskin T.P."/>
            <person name="Diamond M."/>
            <person name="Durham M.E."/>
            <person name="Foxe J.M."/>
            <person name="Go M."/>
            <person name="Henderson B.A."/>
            <person name="Jones I.B."/>
            <person name="McGettigan J.A."/>
            <person name="Micheletti S.J."/>
            <person name="Nasrallah M.E."/>
            <person name="Ortiz D."/>
            <person name="Piller C.R."/>
            <person name="Privatt S.R."/>
            <person name="Schneider S.L."/>
            <person name="Sharp S."/>
            <person name="Smith T.C."/>
            <person name="Stanton J.D."/>
            <person name="Ullery H.E."/>
            <person name="Wilson R.J."/>
            <person name="Serrano M.G."/>
            <person name="Buck G."/>
            <person name="Lee V."/>
            <person name="Wang Y."/>
            <person name="Carvalho R."/>
            <person name="Voegtly L."/>
            <person name="Shi R."/>
            <person name="Duckworth R."/>
            <person name="Johnson A."/>
            <person name="Loviza R."/>
            <person name="Walstead R."/>
            <person name="Shah Z."/>
            <person name="Kiflezghi M."/>
            <person name="Wade K."/>
            <person name="Ball S.L."/>
            <person name="Bradley K.W."/>
            <person name="Asai D.J."/>
            <person name="Bowman C.A."/>
            <person name="Russell D.A."/>
            <person name="Pope W.H."/>
            <person name="Jacobs-Sera D."/>
            <person name="Hendrix R.W."/>
            <person name="Hatfull G.F."/>
        </authorList>
    </citation>
    <scope>NUCLEOTIDE SEQUENCE</scope>
</reference>
<dbReference type="AlphaFoldDB" id="A0A2P2BZQ1"/>
<evidence type="ECO:0000313" key="1">
    <source>
        <dbReference type="EMBL" id="CUR55216.1"/>
    </source>
</evidence>
<name>A0A2P2BZQ1_9ZZZZ</name>